<feature type="transmembrane region" description="Helical" evidence="1">
    <location>
        <begin position="97"/>
        <end position="118"/>
    </location>
</feature>
<keyword evidence="1" id="KW-1133">Transmembrane helix</keyword>
<evidence type="ECO:0000313" key="2">
    <source>
        <dbReference type="EMBL" id="KAH1168867.1"/>
    </source>
</evidence>
<comment type="caution">
    <text evidence="2">The sequence shown here is derived from an EMBL/GenBank/DDBJ whole genome shotgun (WGS) entry which is preliminary data.</text>
</comment>
<gene>
    <name evidence="2" type="ORF">KIL84_013457</name>
</gene>
<protein>
    <submittedName>
        <fullName evidence="2">Uncharacterized protein</fullName>
    </submittedName>
</protein>
<reference evidence="2" key="1">
    <citation type="submission" date="2021-09" db="EMBL/GenBank/DDBJ databases">
        <title>The genome of Mauremys mutica provides insights into the evolution of semi-aquatic lifestyle.</title>
        <authorList>
            <person name="Gong S."/>
            <person name="Gao Y."/>
        </authorList>
    </citation>
    <scope>NUCLEOTIDE SEQUENCE</scope>
    <source>
        <strain evidence="2">MM-2020</strain>
        <tissue evidence="2">Muscle</tissue>
    </source>
</reference>
<keyword evidence="3" id="KW-1185">Reference proteome</keyword>
<name>A0A9D4AN83_9SAUR</name>
<organism evidence="2 3">
    <name type="scientific">Mauremys mutica</name>
    <name type="common">yellowpond turtle</name>
    <dbReference type="NCBI Taxonomy" id="74926"/>
    <lineage>
        <taxon>Eukaryota</taxon>
        <taxon>Metazoa</taxon>
        <taxon>Chordata</taxon>
        <taxon>Craniata</taxon>
        <taxon>Vertebrata</taxon>
        <taxon>Euteleostomi</taxon>
        <taxon>Archelosauria</taxon>
        <taxon>Testudinata</taxon>
        <taxon>Testudines</taxon>
        <taxon>Cryptodira</taxon>
        <taxon>Durocryptodira</taxon>
        <taxon>Testudinoidea</taxon>
        <taxon>Geoemydidae</taxon>
        <taxon>Geoemydinae</taxon>
        <taxon>Mauremys</taxon>
    </lineage>
</organism>
<evidence type="ECO:0000313" key="3">
    <source>
        <dbReference type="Proteomes" id="UP000827986"/>
    </source>
</evidence>
<proteinExistence type="predicted"/>
<sequence>MTVSTEKNLCGIRDEIPWRMVITLILPLSPPAPPFHNYSSLPYGLEAEGFCRIGGMCHIGHASPTFPSQNLSAFGSPPNTGKGRGGVHGLNYSACMAILHCAVTTLTSVGLLLIYIGIRGEFR</sequence>
<dbReference type="AlphaFoldDB" id="A0A9D4AN83"/>
<dbReference type="EMBL" id="JAHDVG010000485">
    <property type="protein sequence ID" value="KAH1168867.1"/>
    <property type="molecule type" value="Genomic_DNA"/>
</dbReference>
<keyword evidence="1" id="KW-0472">Membrane</keyword>
<dbReference type="Proteomes" id="UP000827986">
    <property type="component" value="Unassembled WGS sequence"/>
</dbReference>
<accession>A0A9D4AN83</accession>
<keyword evidence="1" id="KW-0812">Transmembrane</keyword>
<evidence type="ECO:0000256" key="1">
    <source>
        <dbReference type="SAM" id="Phobius"/>
    </source>
</evidence>